<sequence>MLSTAMRTVSSSPWRSRGHLDSVISGYDRIEKTYVRRRKMAENQPGSGVAMASSPPSEELKTCADCRTSMTPLWRKGPYGPKSLCNACGIRYRRRRPMANEGGGSKAKAMKSGKSGGEEEEKKERMVLLLMQHRSKNATPEEIVGSGSGYGRQEAEAALLLMALSSGLVIPS</sequence>
<evidence type="ECO:0000256" key="2">
    <source>
        <dbReference type="ARBA" id="ARBA00022771"/>
    </source>
</evidence>
<evidence type="ECO:0000256" key="4">
    <source>
        <dbReference type="ARBA" id="ARBA00023015"/>
    </source>
</evidence>
<dbReference type="SUPFAM" id="SSF57716">
    <property type="entry name" value="Glucocorticoid receptor-like (DNA-binding domain)"/>
    <property type="match status" value="1"/>
</dbReference>
<feature type="region of interest" description="Disordered" evidence="9">
    <location>
        <begin position="39"/>
        <end position="59"/>
    </location>
</feature>
<keyword evidence="5" id="KW-0804">Transcription</keyword>
<reference evidence="12" key="1">
    <citation type="submission" date="2025-08" db="UniProtKB">
        <authorList>
            <consortium name="RefSeq"/>
        </authorList>
    </citation>
    <scope>IDENTIFICATION</scope>
</reference>
<name>A0AB40B3U2_DIOCR</name>
<dbReference type="CDD" id="cd00202">
    <property type="entry name" value="ZnF_GATA"/>
    <property type="match status" value="1"/>
</dbReference>
<dbReference type="AlphaFoldDB" id="A0AB40B3U2"/>
<dbReference type="PANTHER" id="PTHR47172">
    <property type="entry name" value="OS01G0976800 PROTEIN"/>
    <property type="match status" value="1"/>
</dbReference>
<keyword evidence="11" id="KW-1185">Reference proteome</keyword>
<evidence type="ECO:0000256" key="3">
    <source>
        <dbReference type="ARBA" id="ARBA00022833"/>
    </source>
</evidence>
<evidence type="ECO:0000256" key="1">
    <source>
        <dbReference type="ARBA" id="ARBA00022723"/>
    </source>
</evidence>
<proteinExistence type="inferred from homology"/>
<evidence type="ECO:0000256" key="5">
    <source>
        <dbReference type="ARBA" id="ARBA00023163"/>
    </source>
</evidence>
<protein>
    <submittedName>
        <fullName evidence="12">GATA transcription factor 16-like</fullName>
    </submittedName>
</protein>
<evidence type="ECO:0000313" key="12">
    <source>
        <dbReference type="RefSeq" id="XP_039121942.1"/>
    </source>
</evidence>
<dbReference type="InterPro" id="IPR000679">
    <property type="entry name" value="Znf_GATA"/>
</dbReference>
<evidence type="ECO:0000256" key="9">
    <source>
        <dbReference type="SAM" id="MobiDB-lite"/>
    </source>
</evidence>
<feature type="domain" description="GATA-type" evidence="10">
    <location>
        <begin position="57"/>
        <end position="93"/>
    </location>
</feature>
<dbReference type="Proteomes" id="UP001515500">
    <property type="component" value="Chromosome 4"/>
</dbReference>
<evidence type="ECO:0000256" key="6">
    <source>
        <dbReference type="ARBA" id="ARBA00024019"/>
    </source>
</evidence>
<evidence type="ECO:0000256" key="7">
    <source>
        <dbReference type="ARBA" id="ARBA00037539"/>
    </source>
</evidence>
<dbReference type="GO" id="GO:0008270">
    <property type="term" value="F:zinc ion binding"/>
    <property type="evidence" value="ECO:0007669"/>
    <property type="project" value="UniProtKB-KW"/>
</dbReference>
<dbReference type="RefSeq" id="XP_039121942.1">
    <property type="nucleotide sequence ID" value="XM_039266008.1"/>
</dbReference>
<dbReference type="PROSITE" id="PS00344">
    <property type="entry name" value="GATA_ZN_FINGER_1"/>
    <property type="match status" value="1"/>
</dbReference>
<dbReference type="PROSITE" id="PS50114">
    <property type="entry name" value="GATA_ZN_FINGER_2"/>
    <property type="match status" value="1"/>
</dbReference>
<comment type="similarity">
    <text evidence="6">Belongs to the type IV zinc-finger family. Class B subfamily.</text>
</comment>
<keyword evidence="2 8" id="KW-0863">Zinc-finger</keyword>
<keyword evidence="3" id="KW-0862">Zinc</keyword>
<dbReference type="InterPro" id="IPR013088">
    <property type="entry name" value="Znf_NHR/GATA"/>
</dbReference>
<evidence type="ECO:0000256" key="8">
    <source>
        <dbReference type="PROSITE-ProRule" id="PRU00094"/>
    </source>
</evidence>
<gene>
    <name evidence="12" type="primary">LOC120258551</name>
</gene>
<dbReference type="GeneID" id="120258551"/>
<dbReference type="SMART" id="SM00401">
    <property type="entry name" value="ZnF_GATA"/>
    <property type="match status" value="1"/>
</dbReference>
<dbReference type="Gene3D" id="3.30.50.10">
    <property type="entry name" value="Erythroid Transcription Factor GATA-1, subunit A"/>
    <property type="match status" value="1"/>
</dbReference>
<comment type="function">
    <text evidence="7">Transcriptional regulator that specifically binds 5'-GATA-3' or 5'-GAT-3' motifs within gene promoters.</text>
</comment>
<organism evidence="11 12">
    <name type="scientific">Dioscorea cayennensis subsp. rotundata</name>
    <name type="common">White Guinea yam</name>
    <name type="synonym">Dioscorea rotundata</name>
    <dbReference type="NCBI Taxonomy" id="55577"/>
    <lineage>
        <taxon>Eukaryota</taxon>
        <taxon>Viridiplantae</taxon>
        <taxon>Streptophyta</taxon>
        <taxon>Embryophyta</taxon>
        <taxon>Tracheophyta</taxon>
        <taxon>Spermatophyta</taxon>
        <taxon>Magnoliopsida</taxon>
        <taxon>Liliopsida</taxon>
        <taxon>Dioscoreales</taxon>
        <taxon>Dioscoreaceae</taxon>
        <taxon>Dioscorea</taxon>
    </lineage>
</organism>
<dbReference type="Pfam" id="PF00320">
    <property type="entry name" value="GATA"/>
    <property type="match status" value="1"/>
</dbReference>
<dbReference type="GO" id="GO:0006355">
    <property type="term" value="P:regulation of DNA-templated transcription"/>
    <property type="evidence" value="ECO:0007669"/>
    <property type="project" value="InterPro"/>
</dbReference>
<evidence type="ECO:0000313" key="11">
    <source>
        <dbReference type="Proteomes" id="UP001515500"/>
    </source>
</evidence>
<accession>A0AB40B3U2</accession>
<evidence type="ECO:0000259" key="10">
    <source>
        <dbReference type="PROSITE" id="PS50114"/>
    </source>
</evidence>
<feature type="region of interest" description="Disordered" evidence="9">
    <location>
        <begin position="1"/>
        <end position="20"/>
    </location>
</feature>
<dbReference type="GO" id="GO:0043565">
    <property type="term" value="F:sequence-specific DNA binding"/>
    <property type="evidence" value="ECO:0007669"/>
    <property type="project" value="InterPro"/>
</dbReference>
<feature type="region of interest" description="Disordered" evidence="9">
    <location>
        <begin position="97"/>
        <end position="122"/>
    </location>
</feature>
<feature type="compositionally biased region" description="Polar residues" evidence="9">
    <location>
        <begin position="1"/>
        <end position="14"/>
    </location>
</feature>
<keyword evidence="4" id="KW-0805">Transcription regulation</keyword>
<dbReference type="PANTHER" id="PTHR47172:SF24">
    <property type="entry name" value="GATA ZINC FINGER DOMAIN-CONTAINING PROTEIN 14-RELATED"/>
    <property type="match status" value="1"/>
</dbReference>
<keyword evidence="1" id="KW-0479">Metal-binding</keyword>